<organism evidence="1 2">
    <name type="scientific">Prosthecobacter debontii</name>
    <dbReference type="NCBI Taxonomy" id="48467"/>
    <lineage>
        <taxon>Bacteria</taxon>
        <taxon>Pseudomonadati</taxon>
        <taxon>Verrucomicrobiota</taxon>
        <taxon>Verrucomicrobiia</taxon>
        <taxon>Verrucomicrobiales</taxon>
        <taxon>Verrucomicrobiaceae</taxon>
        <taxon>Prosthecobacter</taxon>
    </lineage>
</organism>
<dbReference type="OrthoDB" id="9834282at2"/>
<accession>A0A1T4YFY5</accession>
<dbReference type="AlphaFoldDB" id="A0A1T4YFY5"/>
<gene>
    <name evidence="1" type="ORF">SAMN02745166_03204</name>
</gene>
<dbReference type="Proteomes" id="UP000190774">
    <property type="component" value="Unassembled WGS sequence"/>
</dbReference>
<sequence>MKKSEKLLLAVFGLLFIIIIGGGGLTLAYNHYREVSDEVEGLKNRLIEMNQAITEGAEWQRRSEWLDENVPTLSSRQEASTRLLESLQREAEKAGLTLAGREFLESRSKVDVDGQPSEEISGYFEQATVRVTLSQVKEEPFFKWMHALQQPQGFLGITRLLINPSGQGKTINAEVEVTQFYREQPTARPVRSSEGTEP</sequence>
<evidence type="ECO:0000313" key="2">
    <source>
        <dbReference type="Proteomes" id="UP000190774"/>
    </source>
</evidence>
<evidence type="ECO:0008006" key="3">
    <source>
        <dbReference type="Google" id="ProtNLM"/>
    </source>
</evidence>
<dbReference type="RefSeq" id="WP_078814383.1">
    <property type="nucleotide sequence ID" value="NZ_FUYE01000010.1"/>
</dbReference>
<evidence type="ECO:0000313" key="1">
    <source>
        <dbReference type="EMBL" id="SKB00689.1"/>
    </source>
</evidence>
<proteinExistence type="predicted"/>
<reference evidence="2" key="1">
    <citation type="submission" date="2017-02" db="EMBL/GenBank/DDBJ databases">
        <authorList>
            <person name="Varghese N."/>
            <person name="Submissions S."/>
        </authorList>
    </citation>
    <scope>NUCLEOTIDE SEQUENCE [LARGE SCALE GENOMIC DNA]</scope>
    <source>
        <strain evidence="2">ATCC 700200</strain>
    </source>
</reference>
<protein>
    <recommendedName>
        <fullName evidence="3">Type II secretion system (T2SS), protein M subtype b</fullName>
    </recommendedName>
</protein>
<dbReference type="STRING" id="48467.SAMN02745166_03204"/>
<dbReference type="EMBL" id="FUYE01000010">
    <property type="protein sequence ID" value="SKB00689.1"/>
    <property type="molecule type" value="Genomic_DNA"/>
</dbReference>
<keyword evidence="2" id="KW-1185">Reference proteome</keyword>
<name>A0A1T4YFY5_9BACT</name>